<dbReference type="Gene3D" id="3.10.450.50">
    <property type="match status" value="1"/>
</dbReference>
<comment type="similarity">
    <text evidence="1">Belongs to the PhzA/PhzB family.</text>
</comment>
<organism evidence="3 4">
    <name type="scientific">Xenorhabdus bovienii</name>
    <name type="common">Xenorhabdus nematophila subsp. bovienii</name>
    <dbReference type="NCBI Taxonomy" id="40576"/>
    <lineage>
        <taxon>Bacteria</taxon>
        <taxon>Pseudomonadati</taxon>
        <taxon>Pseudomonadota</taxon>
        <taxon>Gammaproteobacteria</taxon>
        <taxon>Enterobacterales</taxon>
        <taxon>Morganellaceae</taxon>
        <taxon>Xenorhabdus</taxon>
    </lineage>
</organism>
<dbReference type="AlphaFoldDB" id="A0AAJ1N132"/>
<dbReference type="Proteomes" id="UP001222434">
    <property type="component" value="Unassembled WGS sequence"/>
</dbReference>
<accession>A0AAJ1N132</accession>
<evidence type="ECO:0000256" key="1">
    <source>
        <dbReference type="ARBA" id="ARBA00009377"/>
    </source>
</evidence>
<dbReference type="RefSeq" id="WP_274713844.1">
    <property type="nucleotide sequence ID" value="NZ_JAILSO010000133.1"/>
</dbReference>
<reference evidence="3" key="1">
    <citation type="submission" date="2021-08" db="EMBL/GenBank/DDBJ databases">
        <authorList>
            <person name="Papudeshi B."/>
            <person name="Bashey-Visser F."/>
        </authorList>
    </citation>
    <scope>NUCLEOTIDE SEQUENCE</scope>
    <source>
        <strain evidence="3">MC_266_E_2016</strain>
    </source>
</reference>
<evidence type="ECO:0000256" key="2">
    <source>
        <dbReference type="ARBA" id="ARBA00023194"/>
    </source>
</evidence>
<dbReference type="Pfam" id="PF03284">
    <property type="entry name" value="PHZA_PHZB"/>
    <property type="match status" value="1"/>
</dbReference>
<evidence type="ECO:0000313" key="4">
    <source>
        <dbReference type="Proteomes" id="UP001222434"/>
    </source>
</evidence>
<reference evidence="3" key="2">
    <citation type="journal article" date="2022" name="J. Evol. Biol.">
        <title>Pre- and post-association barriers to host switching in sympatric mutualists.</title>
        <authorList>
            <person name="Dinges Z.M."/>
            <person name="Phillips R.K."/>
            <person name="Lively C.M."/>
            <person name="Bashey F."/>
        </authorList>
    </citation>
    <scope>NUCLEOTIDE SEQUENCE</scope>
    <source>
        <strain evidence="3">MC_266_E_2016</strain>
    </source>
</reference>
<protein>
    <submittedName>
        <fullName evidence="3">Phenazine biosynthesis protein</fullName>
    </submittedName>
</protein>
<name>A0AAJ1N132_XENBV</name>
<sequence length="154" mass="18372">MMTDNNKLQQQNRTIVEKYMATKGQDRLKRYELFTEDGCGGLWTSDTGKPIMIKGKESLAKHAVWVLKYFPDWSWYNVAIYDTQHPNIFWVECDEKGIIRFDDYPENIYENHFIHYFEFENGKIKLQREFMNPCQQFKALGIELPKINRSSMPT</sequence>
<proteinExistence type="inferred from homology"/>
<evidence type="ECO:0000313" key="3">
    <source>
        <dbReference type="EMBL" id="MDE1480459.1"/>
    </source>
</evidence>
<comment type="caution">
    <text evidence="3">The sequence shown here is derived from an EMBL/GenBank/DDBJ whole genome shotgun (WGS) entry which is preliminary data.</text>
</comment>
<dbReference type="InterPro" id="IPR004964">
    <property type="entry name" value="PhzA_PhzB"/>
</dbReference>
<dbReference type="GO" id="GO:0017000">
    <property type="term" value="P:antibiotic biosynthetic process"/>
    <property type="evidence" value="ECO:0007669"/>
    <property type="project" value="UniProtKB-KW"/>
</dbReference>
<keyword evidence="2" id="KW-0045">Antibiotic biosynthesis</keyword>
<dbReference type="InterPro" id="IPR032710">
    <property type="entry name" value="NTF2-like_dom_sf"/>
</dbReference>
<gene>
    <name evidence="3" type="ORF">KKJ01_20135</name>
</gene>
<dbReference type="EMBL" id="JAILSO010000133">
    <property type="protein sequence ID" value="MDE1480459.1"/>
    <property type="molecule type" value="Genomic_DNA"/>
</dbReference>
<dbReference type="SUPFAM" id="SSF54427">
    <property type="entry name" value="NTF2-like"/>
    <property type="match status" value="1"/>
</dbReference>